<dbReference type="AlphaFoldDB" id="A0A0Q3IEU2"/>
<dbReference type="Gramene" id="KQJ99131">
    <property type="protein sequence ID" value="KQJ99131"/>
    <property type="gene ID" value="BRADI_3g41286v3"/>
</dbReference>
<evidence type="ECO:0000259" key="3">
    <source>
        <dbReference type="PROSITE" id="PS50097"/>
    </source>
</evidence>
<reference evidence="5" key="3">
    <citation type="submission" date="2018-08" db="UniProtKB">
        <authorList>
            <consortium name="EnsemblPlants"/>
        </authorList>
    </citation>
    <scope>IDENTIFICATION</scope>
    <source>
        <strain evidence="5">cv. Bd21</strain>
    </source>
</reference>
<dbReference type="PROSITE" id="PS50097">
    <property type="entry name" value="BTB"/>
    <property type="match status" value="1"/>
</dbReference>
<dbReference type="InterPro" id="IPR045005">
    <property type="entry name" value="BPM1-6"/>
</dbReference>
<dbReference type="OrthoDB" id="413675at2759"/>
<comment type="similarity">
    <text evidence="2">Belongs to the Tdpoz family.</text>
</comment>
<evidence type="ECO:0000313" key="6">
    <source>
        <dbReference type="Proteomes" id="UP000008810"/>
    </source>
</evidence>
<accession>A0A0Q3IEU2</accession>
<dbReference type="InterPro" id="IPR000210">
    <property type="entry name" value="BTB/POZ_dom"/>
</dbReference>
<dbReference type="PANTHER" id="PTHR26379">
    <property type="entry name" value="BTB/POZ AND MATH DOMAIN-CONTAINING PROTEIN 1"/>
    <property type="match status" value="1"/>
</dbReference>
<dbReference type="GO" id="GO:0016567">
    <property type="term" value="P:protein ubiquitination"/>
    <property type="evidence" value="ECO:0007669"/>
    <property type="project" value="InterPro"/>
</dbReference>
<keyword evidence="6" id="KW-1185">Reference proteome</keyword>
<gene>
    <name evidence="4" type="ORF">BRADI_3g41286v3</name>
</gene>
<dbReference type="EMBL" id="CM000882">
    <property type="protein sequence ID" value="KQJ99131.1"/>
    <property type="molecule type" value="Genomic_DNA"/>
</dbReference>
<dbReference type="PANTHER" id="PTHR26379:SF446">
    <property type="entry name" value="BTB_POZ AND MATH DOMAIN-CONTAINING PROTEIN 1"/>
    <property type="match status" value="1"/>
</dbReference>
<evidence type="ECO:0000313" key="4">
    <source>
        <dbReference type="EMBL" id="KQJ99131.1"/>
    </source>
</evidence>
<reference evidence="4 5" key="1">
    <citation type="journal article" date="2010" name="Nature">
        <title>Genome sequencing and analysis of the model grass Brachypodium distachyon.</title>
        <authorList>
            <consortium name="International Brachypodium Initiative"/>
        </authorList>
    </citation>
    <scope>NUCLEOTIDE SEQUENCE [LARGE SCALE GENOMIC DNA]</scope>
    <source>
        <strain evidence="4 5">Bd21</strain>
    </source>
</reference>
<dbReference type="InterPro" id="IPR011333">
    <property type="entry name" value="SKP1/BTB/POZ_sf"/>
</dbReference>
<proteinExistence type="inferred from homology"/>
<name>A0A0Q3IEU2_BRADI</name>
<dbReference type="Proteomes" id="UP000008810">
    <property type="component" value="Chromosome 3"/>
</dbReference>
<dbReference type="Gene3D" id="3.30.710.10">
    <property type="entry name" value="Potassium Channel Kv1.1, Chain A"/>
    <property type="match status" value="2"/>
</dbReference>
<evidence type="ECO:0000256" key="1">
    <source>
        <dbReference type="ARBA" id="ARBA00004906"/>
    </source>
</evidence>
<dbReference type="Pfam" id="PF24570">
    <property type="entry name" value="BACK_BPM_SPOP"/>
    <property type="match status" value="1"/>
</dbReference>
<comment type="pathway">
    <text evidence="1">Protein modification; protein ubiquitination.</text>
</comment>
<organism evidence="4">
    <name type="scientific">Brachypodium distachyon</name>
    <name type="common">Purple false brome</name>
    <name type="synonym">Trachynia distachya</name>
    <dbReference type="NCBI Taxonomy" id="15368"/>
    <lineage>
        <taxon>Eukaryota</taxon>
        <taxon>Viridiplantae</taxon>
        <taxon>Streptophyta</taxon>
        <taxon>Embryophyta</taxon>
        <taxon>Tracheophyta</taxon>
        <taxon>Spermatophyta</taxon>
        <taxon>Magnoliopsida</taxon>
        <taxon>Liliopsida</taxon>
        <taxon>Poales</taxon>
        <taxon>Poaceae</taxon>
        <taxon>BOP clade</taxon>
        <taxon>Pooideae</taxon>
        <taxon>Stipodae</taxon>
        <taxon>Brachypodieae</taxon>
        <taxon>Brachypodium</taxon>
    </lineage>
</organism>
<dbReference type="InterPro" id="IPR056423">
    <property type="entry name" value="BACK_BPM_SPOP"/>
</dbReference>
<dbReference type="InParanoid" id="A0A0Q3IEU2"/>
<dbReference type="Pfam" id="PF00651">
    <property type="entry name" value="BTB"/>
    <property type="match status" value="1"/>
</dbReference>
<dbReference type="SMART" id="SM00225">
    <property type="entry name" value="BTB"/>
    <property type="match status" value="1"/>
</dbReference>
<dbReference type="SUPFAM" id="SSF54695">
    <property type="entry name" value="POZ domain"/>
    <property type="match status" value="1"/>
</dbReference>
<dbReference type="EnsemblPlants" id="KQJ99131">
    <property type="protein sequence ID" value="KQJ99131"/>
    <property type="gene ID" value="BRADI_3g41286v3"/>
</dbReference>
<sequence>MLLLRGAKEEERLQYILEGRVTFLCSVMVIHNSSSVPVPPSDIGIHLGRLLDHTEGTDVAFNVDGETFHAHRAVLAARSPLADANLGCSSVEMLQDLLAAADRYALDRLKMMCAQKLLEHLSIDTVCTTLDCAKTYNCLELKNQCFDFMISGLSASAEARLRIIH</sequence>
<protein>
    <recommendedName>
        <fullName evidence="3">BTB domain-containing protein</fullName>
    </recommendedName>
</protein>
<evidence type="ECO:0000313" key="5">
    <source>
        <dbReference type="EnsemblPlants" id="KQJ99131"/>
    </source>
</evidence>
<reference evidence="4" key="2">
    <citation type="submission" date="2017-06" db="EMBL/GenBank/DDBJ databases">
        <title>WGS assembly of Brachypodium distachyon.</title>
        <authorList>
            <consortium name="The International Brachypodium Initiative"/>
            <person name="Lucas S."/>
            <person name="Harmon-Smith M."/>
            <person name="Lail K."/>
            <person name="Tice H."/>
            <person name="Grimwood J."/>
            <person name="Bruce D."/>
            <person name="Barry K."/>
            <person name="Shu S."/>
            <person name="Lindquist E."/>
            <person name="Wang M."/>
            <person name="Pitluck S."/>
            <person name="Vogel J.P."/>
            <person name="Garvin D.F."/>
            <person name="Mockler T.C."/>
            <person name="Schmutz J."/>
            <person name="Rokhsar D."/>
            <person name="Bevan M.W."/>
        </authorList>
    </citation>
    <scope>NUCLEOTIDE SEQUENCE</scope>
    <source>
        <strain evidence="4">Bd21</strain>
    </source>
</reference>
<feature type="domain" description="BTB" evidence="3">
    <location>
        <begin position="57"/>
        <end position="81"/>
    </location>
</feature>
<evidence type="ECO:0000256" key="2">
    <source>
        <dbReference type="ARBA" id="ARBA00010846"/>
    </source>
</evidence>